<accession>A0AAN2TTX9</accession>
<organism evidence="1 2">
    <name type="scientific">Peribacillus simplex</name>
    <dbReference type="NCBI Taxonomy" id="1478"/>
    <lineage>
        <taxon>Bacteria</taxon>
        <taxon>Bacillati</taxon>
        <taxon>Bacillota</taxon>
        <taxon>Bacilli</taxon>
        <taxon>Bacillales</taxon>
        <taxon>Bacillaceae</taxon>
        <taxon>Peribacillus</taxon>
    </lineage>
</organism>
<dbReference type="PANTHER" id="PTHR38134">
    <property type="entry name" value="SLR1395 PROTEIN"/>
    <property type="match status" value="1"/>
</dbReference>
<dbReference type="SUPFAM" id="SSF53756">
    <property type="entry name" value="UDP-Glycosyltransferase/glycogen phosphorylase"/>
    <property type="match status" value="2"/>
</dbReference>
<dbReference type="RefSeq" id="WP_072273284.1">
    <property type="nucleotide sequence ID" value="NZ_CCXW01000001.1"/>
</dbReference>
<protein>
    <recommendedName>
        <fullName evidence="3">Glycosyl transferase family 28 C-terminal domain-containing protein</fullName>
    </recommendedName>
</protein>
<dbReference type="PANTHER" id="PTHR38134:SF2">
    <property type="entry name" value="GALACTOKINASE"/>
    <property type="match status" value="1"/>
</dbReference>
<dbReference type="InterPro" id="IPR053205">
    <property type="entry name" value="GHMP_kinase_L-arabinokinase"/>
</dbReference>
<dbReference type="Gene3D" id="3.40.50.2000">
    <property type="entry name" value="Glycogen Phosphorylase B"/>
    <property type="match status" value="1"/>
</dbReference>
<dbReference type="Proteomes" id="UP000182110">
    <property type="component" value="Unassembled WGS sequence"/>
</dbReference>
<evidence type="ECO:0000313" key="1">
    <source>
        <dbReference type="EMBL" id="CEG33835.1"/>
    </source>
</evidence>
<dbReference type="AlphaFoldDB" id="A0AAN2TTX9"/>
<dbReference type="EMBL" id="CCXW01000001">
    <property type="protein sequence ID" value="CEG33835.1"/>
    <property type="molecule type" value="Genomic_DNA"/>
</dbReference>
<comment type="caution">
    <text evidence="1">The sequence shown here is derived from an EMBL/GenBank/DDBJ whole genome shotgun (WGS) entry which is preliminary data.</text>
</comment>
<sequence>MNETKKIAYYISDYGFGHASRSVAIIRKLLLQAKDIHIIICHSFAMDLLQSSLRLIQDNRVEFRHVETDIGFFLKENSIEPDSSKLNMEFDEFMMSWPTKVEEEIIFLYKENISLVISDISPLAFEAANRLCIPSLGISNFTWYTAYKGLIEQGKLHKYKEAYEKMTYFFSLAGGQEEKWGNSGAYQFNFFSRTIDRDEVNRIIKRLDPHRDKFIIFFGLGMKINGVDLKNHPIWNNSNCVFIISSNMDIEKENVYKIPLDYTDSQNFIAAADLAITKAGWGTVSEAVVENTSLLLINRPNMTEDQHTIRYLKERNLCQTMDWEHFKSFTITDRYMEEVRIQKYSKPNFQFENEVEKIARKIIKILEEAIYR</sequence>
<keyword evidence="2" id="KW-1185">Reference proteome</keyword>
<evidence type="ECO:0008006" key="3">
    <source>
        <dbReference type="Google" id="ProtNLM"/>
    </source>
</evidence>
<proteinExistence type="predicted"/>
<reference evidence="1 2" key="1">
    <citation type="journal article" date="2014" name="Genome Announc.">
        <title>Genome Sequence of Bacillus simplex Strain P558, Isolated from a Human Fecal Sample.</title>
        <authorList>
            <person name="Croce O."/>
            <person name="Hugon P."/>
            <person name="Lagier J.C."/>
            <person name="Bibi F."/>
            <person name="Robert C."/>
            <person name="Azhar E.I."/>
            <person name="Raoult D."/>
            <person name="Fournier P.E."/>
        </authorList>
    </citation>
    <scope>NUCLEOTIDE SEQUENCE [LARGE SCALE GENOMIC DNA]</scope>
    <source>
        <strain evidence="1 2">P558</strain>
    </source>
</reference>
<name>A0AAN2TTX9_9BACI</name>
<evidence type="ECO:0000313" key="2">
    <source>
        <dbReference type="Proteomes" id="UP000182110"/>
    </source>
</evidence>
<gene>
    <name evidence="1" type="ORF">BN1180_04017</name>
</gene>